<dbReference type="GO" id="GO:0051301">
    <property type="term" value="P:cell division"/>
    <property type="evidence" value="ECO:0007669"/>
    <property type="project" value="UniProtKB-KW"/>
</dbReference>
<evidence type="ECO:0000313" key="18">
    <source>
        <dbReference type="EMBL" id="SMC07674.1"/>
    </source>
</evidence>
<dbReference type="InterPro" id="IPR016166">
    <property type="entry name" value="FAD-bd_PCMH"/>
</dbReference>
<dbReference type="GO" id="GO:0009252">
    <property type="term" value="P:peptidoglycan biosynthetic process"/>
    <property type="evidence" value="ECO:0007669"/>
    <property type="project" value="UniProtKB-UniRule"/>
</dbReference>
<gene>
    <name evidence="16" type="primary">murB</name>
    <name evidence="18" type="ORF">SAMN00768000_3498</name>
</gene>
<evidence type="ECO:0000256" key="16">
    <source>
        <dbReference type="HAMAP-Rule" id="MF_00037"/>
    </source>
</evidence>
<comment type="subcellular location">
    <subcellularLocation>
        <location evidence="3 16">Cytoplasm</location>
    </subcellularLocation>
</comment>
<keyword evidence="8 16" id="KW-0274">FAD</keyword>
<evidence type="ECO:0000256" key="9">
    <source>
        <dbReference type="ARBA" id="ARBA00022857"/>
    </source>
</evidence>
<protein>
    <recommendedName>
        <fullName evidence="16">UDP-N-acetylenolpyruvoylglucosamine reductase</fullName>
        <ecNumber evidence="16">1.3.1.98</ecNumber>
    </recommendedName>
    <alternativeName>
        <fullName evidence="16">UDP-N-acetylmuramate dehydrogenase</fullName>
    </alternativeName>
</protein>
<comment type="function">
    <text evidence="2 16">Cell wall formation.</text>
</comment>
<sequence length="327" mass="36238">MNASEIATELRHWDIGPVLENEPLSRHTSFRIGGPASVYVQPNSQEDLIQILNWVDQHEIPFFVLGQGTNVLVSDLGLDAVVISTSRALRHILVDQERIVAGAGVLLTKLAHKAHQAALQGLEFAVSIPGTLGGALVMNAGAHGSEMRNIVEQIRVWEPGYGIKTLSATDAGFEYRRSQFMVRHWIALEASMTLKHGDMHAILDNMRHFMDYRKRTQPVGDANAGSVFKNPHPDYAGRLIESIGAKGWHVGDAVVSPVHANFIVNRGKAKARDVLTLMRRIRCHVFQRYHIVLRPEVRWIGPGEGGTEGTWENLWYGEGGGLQEPCE</sequence>
<dbReference type="OrthoDB" id="9804753at2"/>
<keyword evidence="7 16" id="KW-0285">Flavoprotein</keyword>
<dbReference type="GO" id="GO:0005829">
    <property type="term" value="C:cytosol"/>
    <property type="evidence" value="ECO:0007669"/>
    <property type="project" value="TreeGrafter"/>
</dbReference>
<evidence type="ECO:0000256" key="8">
    <source>
        <dbReference type="ARBA" id="ARBA00022827"/>
    </source>
</evidence>
<evidence type="ECO:0000256" key="14">
    <source>
        <dbReference type="ARBA" id="ARBA00023316"/>
    </source>
</evidence>
<dbReference type="InterPro" id="IPR006094">
    <property type="entry name" value="Oxid_FAD_bind_N"/>
</dbReference>
<proteinExistence type="inferred from homology"/>
<dbReference type="InterPro" id="IPR016169">
    <property type="entry name" value="FAD-bd_PCMH_sub2"/>
</dbReference>
<feature type="active site" description="Proton donor" evidence="16">
    <location>
        <position position="226"/>
    </location>
</feature>
<dbReference type="SUPFAM" id="SSF56194">
    <property type="entry name" value="Uridine diphospho-N-Acetylenolpyruvylglucosamine reductase, MurB, C-terminal domain"/>
    <property type="match status" value="1"/>
</dbReference>
<dbReference type="EMBL" id="FWWY01000001">
    <property type="protein sequence ID" value="SMC07674.1"/>
    <property type="molecule type" value="Genomic_DNA"/>
</dbReference>
<dbReference type="InterPro" id="IPR003170">
    <property type="entry name" value="MurB"/>
</dbReference>
<accession>A0A1W1WMX9</accession>
<evidence type="ECO:0000256" key="6">
    <source>
        <dbReference type="ARBA" id="ARBA00022618"/>
    </source>
</evidence>
<evidence type="ECO:0000256" key="15">
    <source>
        <dbReference type="ARBA" id="ARBA00048914"/>
    </source>
</evidence>
<dbReference type="GO" id="GO:0071555">
    <property type="term" value="P:cell wall organization"/>
    <property type="evidence" value="ECO:0007669"/>
    <property type="project" value="UniProtKB-KW"/>
</dbReference>
<evidence type="ECO:0000256" key="5">
    <source>
        <dbReference type="ARBA" id="ARBA00022490"/>
    </source>
</evidence>
<keyword evidence="11 16" id="KW-0573">Peptidoglycan synthesis</keyword>
<evidence type="ECO:0000256" key="4">
    <source>
        <dbReference type="ARBA" id="ARBA00004752"/>
    </source>
</evidence>
<feature type="active site" evidence="16">
    <location>
        <position position="176"/>
    </location>
</feature>
<feature type="domain" description="FAD-binding PCMH-type" evidence="17">
    <location>
        <begin position="31"/>
        <end position="197"/>
    </location>
</feature>
<keyword evidence="6 16" id="KW-0132">Cell division</keyword>
<dbReference type="Pfam" id="PF02873">
    <property type="entry name" value="MurB_C"/>
    <property type="match status" value="1"/>
</dbReference>
<feature type="active site" evidence="16">
    <location>
        <position position="296"/>
    </location>
</feature>
<evidence type="ECO:0000259" key="17">
    <source>
        <dbReference type="PROSITE" id="PS51387"/>
    </source>
</evidence>
<comment type="catalytic activity">
    <reaction evidence="15 16">
        <text>UDP-N-acetyl-alpha-D-muramate + NADP(+) = UDP-N-acetyl-3-O-(1-carboxyvinyl)-alpha-D-glucosamine + NADPH + H(+)</text>
        <dbReference type="Rhea" id="RHEA:12248"/>
        <dbReference type="ChEBI" id="CHEBI:15378"/>
        <dbReference type="ChEBI" id="CHEBI:57783"/>
        <dbReference type="ChEBI" id="CHEBI:58349"/>
        <dbReference type="ChEBI" id="CHEBI:68483"/>
        <dbReference type="ChEBI" id="CHEBI:70757"/>
        <dbReference type="EC" id="1.3.1.98"/>
    </reaction>
</comment>
<keyword evidence="14 16" id="KW-0961">Cell wall biogenesis/degradation</keyword>
<dbReference type="EC" id="1.3.1.98" evidence="16"/>
<dbReference type="Pfam" id="PF01565">
    <property type="entry name" value="FAD_binding_4"/>
    <property type="match status" value="1"/>
</dbReference>
<dbReference type="PROSITE" id="PS51387">
    <property type="entry name" value="FAD_PCMH"/>
    <property type="match status" value="1"/>
</dbReference>
<dbReference type="Proteomes" id="UP000192660">
    <property type="component" value="Unassembled WGS sequence"/>
</dbReference>
<dbReference type="STRING" id="28034.BFX07_07780"/>
<dbReference type="InterPro" id="IPR016167">
    <property type="entry name" value="FAD-bd_PCMH_sub1"/>
</dbReference>
<dbReference type="GO" id="GO:0008762">
    <property type="term" value="F:UDP-N-acetylmuramate dehydrogenase activity"/>
    <property type="evidence" value="ECO:0007669"/>
    <property type="project" value="UniProtKB-UniRule"/>
</dbReference>
<keyword evidence="13 16" id="KW-0131">Cell cycle</keyword>
<dbReference type="Gene3D" id="3.30.465.10">
    <property type="match status" value="1"/>
</dbReference>
<name>A0A1W1WMX9_SULTA</name>
<dbReference type="InterPro" id="IPR036635">
    <property type="entry name" value="MurB_C_sf"/>
</dbReference>
<evidence type="ECO:0000256" key="11">
    <source>
        <dbReference type="ARBA" id="ARBA00022984"/>
    </source>
</evidence>
<dbReference type="Gene3D" id="3.30.43.10">
    <property type="entry name" value="Uridine Diphospho-n-acetylenolpyruvylglucosamine Reductase, domain 2"/>
    <property type="match status" value="1"/>
</dbReference>
<dbReference type="NCBIfam" id="NF010480">
    <property type="entry name" value="PRK13905.1"/>
    <property type="match status" value="1"/>
</dbReference>
<dbReference type="PANTHER" id="PTHR21071:SF4">
    <property type="entry name" value="UDP-N-ACETYLENOLPYRUVOYLGLUCOSAMINE REDUCTASE"/>
    <property type="match status" value="1"/>
</dbReference>
<keyword evidence="19" id="KW-1185">Reference proteome</keyword>
<evidence type="ECO:0000256" key="2">
    <source>
        <dbReference type="ARBA" id="ARBA00003921"/>
    </source>
</evidence>
<evidence type="ECO:0000256" key="10">
    <source>
        <dbReference type="ARBA" id="ARBA00022960"/>
    </source>
</evidence>
<dbReference type="RefSeq" id="WP_037912468.1">
    <property type="nucleotide sequence ID" value="NZ_FWWY01000001.1"/>
</dbReference>
<dbReference type="Gene3D" id="3.90.78.10">
    <property type="entry name" value="UDP-N-acetylenolpyruvoylglucosamine reductase, C-terminal domain"/>
    <property type="match status" value="1"/>
</dbReference>
<comment type="similarity">
    <text evidence="16">Belongs to the MurB family.</text>
</comment>
<evidence type="ECO:0000256" key="12">
    <source>
        <dbReference type="ARBA" id="ARBA00023002"/>
    </source>
</evidence>
<evidence type="ECO:0000313" key="19">
    <source>
        <dbReference type="Proteomes" id="UP000192660"/>
    </source>
</evidence>
<keyword evidence="5 16" id="KW-0963">Cytoplasm</keyword>
<comment type="cofactor">
    <cofactor evidence="1 16">
        <name>FAD</name>
        <dbReference type="ChEBI" id="CHEBI:57692"/>
    </cofactor>
</comment>
<evidence type="ECO:0000256" key="7">
    <source>
        <dbReference type="ARBA" id="ARBA00022630"/>
    </source>
</evidence>
<evidence type="ECO:0000256" key="13">
    <source>
        <dbReference type="ARBA" id="ARBA00023306"/>
    </source>
</evidence>
<dbReference type="NCBIfam" id="TIGR00179">
    <property type="entry name" value="murB"/>
    <property type="match status" value="1"/>
</dbReference>
<comment type="pathway">
    <text evidence="4 16">Cell wall biogenesis; peptidoglycan biosynthesis.</text>
</comment>
<keyword evidence="10 16" id="KW-0133">Cell shape</keyword>
<dbReference type="GO" id="GO:0008360">
    <property type="term" value="P:regulation of cell shape"/>
    <property type="evidence" value="ECO:0007669"/>
    <property type="project" value="UniProtKB-KW"/>
</dbReference>
<keyword evidence="9 16" id="KW-0521">NADP</keyword>
<reference evidence="19" key="1">
    <citation type="submission" date="2017-04" db="EMBL/GenBank/DDBJ databases">
        <authorList>
            <person name="Varghese N."/>
            <person name="Submissions S."/>
        </authorList>
    </citation>
    <scope>NUCLEOTIDE SEQUENCE [LARGE SCALE GENOMIC DNA]</scope>
    <source>
        <strain evidence="19">DSM 9293</strain>
    </source>
</reference>
<organism evidence="18 19">
    <name type="scientific">Sulfobacillus thermosulfidooxidans (strain DSM 9293 / VKM B-1269 / AT-1)</name>
    <dbReference type="NCBI Taxonomy" id="929705"/>
    <lineage>
        <taxon>Bacteria</taxon>
        <taxon>Bacillati</taxon>
        <taxon>Bacillota</taxon>
        <taxon>Clostridia</taxon>
        <taxon>Eubacteriales</taxon>
        <taxon>Clostridiales Family XVII. Incertae Sedis</taxon>
        <taxon>Sulfobacillus</taxon>
    </lineage>
</organism>
<dbReference type="InterPro" id="IPR036318">
    <property type="entry name" value="FAD-bd_PCMH-like_sf"/>
</dbReference>
<dbReference type="UniPathway" id="UPA00219"/>
<dbReference type="AlphaFoldDB" id="A0A1W1WMX9"/>
<dbReference type="GO" id="GO:0071949">
    <property type="term" value="F:FAD binding"/>
    <property type="evidence" value="ECO:0007669"/>
    <property type="project" value="InterPro"/>
</dbReference>
<evidence type="ECO:0000256" key="3">
    <source>
        <dbReference type="ARBA" id="ARBA00004496"/>
    </source>
</evidence>
<dbReference type="HAMAP" id="MF_00037">
    <property type="entry name" value="MurB"/>
    <property type="match status" value="1"/>
</dbReference>
<dbReference type="InterPro" id="IPR011601">
    <property type="entry name" value="MurB_C"/>
</dbReference>
<evidence type="ECO:0000256" key="1">
    <source>
        <dbReference type="ARBA" id="ARBA00001974"/>
    </source>
</evidence>
<dbReference type="SUPFAM" id="SSF56176">
    <property type="entry name" value="FAD-binding/transporter-associated domain-like"/>
    <property type="match status" value="1"/>
</dbReference>
<keyword evidence="12 16" id="KW-0560">Oxidoreductase</keyword>
<dbReference type="PANTHER" id="PTHR21071">
    <property type="entry name" value="UDP-N-ACETYLENOLPYRUVOYLGLUCOSAMINE REDUCTASE"/>
    <property type="match status" value="1"/>
</dbReference>